<keyword evidence="1" id="KW-0812">Transmembrane</keyword>
<feature type="transmembrane region" description="Helical" evidence="1">
    <location>
        <begin position="221"/>
        <end position="239"/>
    </location>
</feature>
<reference evidence="2 3" key="1">
    <citation type="submission" date="2019-09" db="EMBL/GenBank/DDBJ databases">
        <title>A chromosome-level genome assembly of the Chinese tupelo Nyssa sinensis.</title>
        <authorList>
            <person name="Yang X."/>
            <person name="Kang M."/>
            <person name="Yang Y."/>
            <person name="Xiong H."/>
            <person name="Wang M."/>
            <person name="Zhang Z."/>
            <person name="Wang Z."/>
            <person name="Wu H."/>
            <person name="Ma T."/>
            <person name="Liu J."/>
            <person name="Xi Z."/>
        </authorList>
    </citation>
    <scope>NUCLEOTIDE SEQUENCE [LARGE SCALE GENOMIC DNA]</scope>
    <source>
        <strain evidence="2">J267</strain>
        <tissue evidence="2">Leaf</tissue>
    </source>
</reference>
<evidence type="ECO:0000256" key="1">
    <source>
        <dbReference type="SAM" id="Phobius"/>
    </source>
</evidence>
<proteinExistence type="predicted"/>
<name>A0A5J5B2W3_9ASTE</name>
<dbReference type="OrthoDB" id="542365at2759"/>
<keyword evidence="3" id="KW-1185">Reference proteome</keyword>
<sequence>MAGITLLNVEQLRKLAKIVNYKEAEAIKSIQFKSEPERAKYLRNSKANYESIVRLLDDGGELERKFQNDKTLAPIAHDIFSYVQKCVNLALQAVRNYCLRMNFLNKIGEHAKTLMNELRVLQEVDPGNVTNAARLAKEAAQYKNAMLEYTKKYQNPMSRSFPKWLKESGLKFEDLVQRYQAKLKFDGPFKHLEDTKKIKVYEEIIEPSGRGKVIVNNLSKAFGIAGIAVLLFTAGIMVWDIFSSEHILETATRDVVSTIALVGGAMLGKVVGAALSTVLVGVKASALFVLMAGIISSIVGAFILGEFAGWFIDLIFGSGGSTPLSTDGHQCYIAPMADVEALARQMAHQSNFTNEAS</sequence>
<gene>
    <name evidence="2" type="ORF">F0562_029456</name>
</gene>
<feature type="transmembrane region" description="Helical" evidence="1">
    <location>
        <begin position="259"/>
        <end position="280"/>
    </location>
</feature>
<dbReference type="Proteomes" id="UP000325577">
    <property type="component" value="Linkage Group LG16"/>
</dbReference>
<accession>A0A5J5B2W3</accession>
<dbReference type="AlphaFoldDB" id="A0A5J5B2W3"/>
<keyword evidence="1" id="KW-1133">Transmembrane helix</keyword>
<keyword evidence="1" id="KW-0472">Membrane</keyword>
<organism evidence="2 3">
    <name type="scientific">Nyssa sinensis</name>
    <dbReference type="NCBI Taxonomy" id="561372"/>
    <lineage>
        <taxon>Eukaryota</taxon>
        <taxon>Viridiplantae</taxon>
        <taxon>Streptophyta</taxon>
        <taxon>Embryophyta</taxon>
        <taxon>Tracheophyta</taxon>
        <taxon>Spermatophyta</taxon>
        <taxon>Magnoliopsida</taxon>
        <taxon>eudicotyledons</taxon>
        <taxon>Gunneridae</taxon>
        <taxon>Pentapetalae</taxon>
        <taxon>asterids</taxon>
        <taxon>Cornales</taxon>
        <taxon>Nyssaceae</taxon>
        <taxon>Nyssa</taxon>
    </lineage>
</organism>
<dbReference type="EMBL" id="CM018039">
    <property type="protein sequence ID" value="KAA8536978.1"/>
    <property type="molecule type" value="Genomic_DNA"/>
</dbReference>
<protein>
    <submittedName>
        <fullName evidence="2">Uncharacterized protein</fullName>
    </submittedName>
</protein>
<feature type="transmembrane region" description="Helical" evidence="1">
    <location>
        <begin position="287"/>
        <end position="312"/>
    </location>
</feature>
<evidence type="ECO:0000313" key="3">
    <source>
        <dbReference type="Proteomes" id="UP000325577"/>
    </source>
</evidence>
<evidence type="ECO:0000313" key="2">
    <source>
        <dbReference type="EMBL" id="KAA8536978.1"/>
    </source>
</evidence>